<comment type="catalytic activity">
    <reaction evidence="1">
        <text>S-ubiquitinyl-[E2 ubiquitin-conjugating enzyme]-L-cysteine + [acceptor protein]-L-lysine = [E2 ubiquitin-conjugating enzyme]-L-cysteine + N(6)-ubiquitinyl-[acceptor protein]-L-lysine.</text>
        <dbReference type="EC" id="2.3.2.27"/>
    </reaction>
</comment>
<keyword evidence="12" id="KW-1185">Reference proteome</keyword>
<dbReference type="OMA" id="YDTNVML"/>
<evidence type="ECO:0000256" key="5">
    <source>
        <dbReference type="ARBA" id="ARBA00022786"/>
    </source>
</evidence>
<dbReference type="KEGG" id="egt:105960345"/>
<evidence type="ECO:0000313" key="12">
    <source>
        <dbReference type="Proteomes" id="UP000030748"/>
    </source>
</evidence>
<dbReference type="GO" id="GO:0008270">
    <property type="term" value="F:zinc ion binding"/>
    <property type="evidence" value="ECO:0007669"/>
    <property type="project" value="UniProtKB-KW"/>
</dbReference>
<dbReference type="AlphaFoldDB" id="A0A022S064"/>
<dbReference type="Gene3D" id="3.30.40.10">
    <property type="entry name" value="Zinc/RING finger domain, C3HC4 (zinc finger)"/>
    <property type="match status" value="1"/>
</dbReference>
<evidence type="ECO:0000259" key="10">
    <source>
        <dbReference type="PROSITE" id="PS50089"/>
    </source>
</evidence>
<dbReference type="InterPro" id="IPR001841">
    <property type="entry name" value="Znf_RING"/>
</dbReference>
<accession>A0A022S064</accession>
<name>A0A022S064_ERYGU</name>
<dbReference type="Pfam" id="PF13639">
    <property type="entry name" value="zf-RING_2"/>
    <property type="match status" value="1"/>
</dbReference>
<keyword evidence="9" id="KW-0472">Membrane</keyword>
<evidence type="ECO:0000256" key="7">
    <source>
        <dbReference type="ARBA" id="ARBA00024209"/>
    </source>
</evidence>
<keyword evidence="9" id="KW-1133">Transmembrane helix</keyword>
<evidence type="ECO:0000256" key="1">
    <source>
        <dbReference type="ARBA" id="ARBA00000900"/>
    </source>
</evidence>
<reference evidence="11 12" key="1">
    <citation type="journal article" date="2013" name="Proc. Natl. Acad. Sci. U.S.A.">
        <title>Fine-scale variation in meiotic recombination in Mimulus inferred from population shotgun sequencing.</title>
        <authorList>
            <person name="Hellsten U."/>
            <person name="Wright K.M."/>
            <person name="Jenkins J."/>
            <person name="Shu S."/>
            <person name="Yuan Y."/>
            <person name="Wessler S.R."/>
            <person name="Schmutz J."/>
            <person name="Willis J.H."/>
            <person name="Rokhsar D.S."/>
        </authorList>
    </citation>
    <scope>NUCLEOTIDE SEQUENCE [LARGE SCALE GENOMIC DNA]</scope>
    <source>
        <strain evidence="12">cv. DUN x IM62</strain>
    </source>
</reference>
<organism evidence="11 12">
    <name type="scientific">Erythranthe guttata</name>
    <name type="common">Yellow monkey flower</name>
    <name type="synonym">Mimulus guttatus</name>
    <dbReference type="NCBI Taxonomy" id="4155"/>
    <lineage>
        <taxon>Eukaryota</taxon>
        <taxon>Viridiplantae</taxon>
        <taxon>Streptophyta</taxon>
        <taxon>Embryophyta</taxon>
        <taxon>Tracheophyta</taxon>
        <taxon>Spermatophyta</taxon>
        <taxon>Magnoliopsida</taxon>
        <taxon>eudicotyledons</taxon>
        <taxon>Gunneridae</taxon>
        <taxon>Pentapetalae</taxon>
        <taxon>asterids</taxon>
        <taxon>lamiids</taxon>
        <taxon>Lamiales</taxon>
        <taxon>Phrymaceae</taxon>
        <taxon>Erythranthe</taxon>
    </lineage>
</organism>
<dbReference type="InterPro" id="IPR053238">
    <property type="entry name" value="RING-H2_zinc_finger"/>
</dbReference>
<dbReference type="PROSITE" id="PS50089">
    <property type="entry name" value="ZF_RING_2"/>
    <property type="match status" value="1"/>
</dbReference>
<dbReference type="Proteomes" id="UP000030748">
    <property type="component" value="Unassembled WGS sequence"/>
</dbReference>
<dbReference type="PANTHER" id="PTHR14155">
    <property type="entry name" value="RING FINGER DOMAIN-CONTAINING"/>
    <property type="match status" value="1"/>
</dbReference>
<dbReference type="PhylomeDB" id="A0A022S064"/>
<keyword evidence="9" id="KW-0812">Transmembrane</keyword>
<dbReference type="CDD" id="cd16461">
    <property type="entry name" value="RING-H2_EL5-like"/>
    <property type="match status" value="1"/>
</dbReference>
<dbReference type="InterPro" id="IPR013083">
    <property type="entry name" value="Znf_RING/FYVE/PHD"/>
</dbReference>
<comment type="similarity">
    <text evidence="7">Belongs to the RING-type zinc finger family. ATL subfamily.</text>
</comment>
<dbReference type="GO" id="GO:0061630">
    <property type="term" value="F:ubiquitin protein ligase activity"/>
    <property type="evidence" value="ECO:0007669"/>
    <property type="project" value="UniProtKB-EC"/>
</dbReference>
<feature type="transmembrane region" description="Helical" evidence="9">
    <location>
        <begin position="54"/>
        <end position="73"/>
    </location>
</feature>
<dbReference type="OrthoDB" id="913387at2759"/>
<feature type="transmembrane region" description="Helical" evidence="9">
    <location>
        <begin position="12"/>
        <end position="34"/>
    </location>
</feature>
<keyword evidence="4 8" id="KW-0863">Zinc-finger</keyword>
<dbReference type="eggNOG" id="KOG0800">
    <property type="taxonomic scope" value="Eukaryota"/>
</dbReference>
<evidence type="ECO:0000256" key="4">
    <source>
        <dbReference type="ARBA" id="ARBA00022771"/>
    </source>
</evidence>
<evidence type="ECO:0000256" key="3">
    <source>
        <dbReference type="ARBA" id="ARBA00022723"/>
    </source>
</evidence>
<proteinExistence type="inferred from homology"/>
<dbReference type="EC" id="2.3.2.27" evidence="2"/>
<dbReference type="SUPFAM" id="SSF57850">
    <property type="entry name" value="RING/U-box"/>
    <property type="match status" value="1"/>
</dbReference>
<sequence length="240" mass="27033">MNAIFMDILSKIMLIAIVSWFVVIWFVAIFLCYTKWFLAQGATSSSSSSPPPPILVPPTMVFGFPMISLENLFTINSRISTNNNLYVRYRRSPLNTNKGLDSFAISSIPQFVFRSGEHNQNNNSGLVLLECVICLSLFEDGDKCRKLGLCEHAFHVECVDMWLRSHKTCPVCRARADVRAVRTNHGTNSNNNNNNVMNSEEFCEMRVVRVEEPSRLDIVVEVPNIQNNIGSMDACTSQSN</sequence>
<protein>
    <recommendedName>
        <fullName evidence="2">RING-type E3 ubiquitin transferase</fullName>
        <ecNumber evidence="2">2.3.2.27</ecNumber>
    </recommendedName>
</protein>
<keyword evidence="3" id="KW-0479">Metal-binding</keyword>
<dbReference type="SMART" id="SM00184">
    <property type="entry name" value="RING"/>
    <property type="match status" value="1"/>
</dbReference>
<evidence type="ECO:0000256" key="6">
    <source>
        <dbReference type="ARBA" id="ARBA00022833"/>
    </source>
</evidence>
<dbReference type="EMBL" id="KI630177">
    <property type="protein sequence ID" value="EYU45714.1"/>
    <property type="molecule type" value="Genomic_DNA"/>
</dbReference>
<feature type="domain" description="RING-type" evidence="10">
    <location>
        <begin position="131"/>
        <end position="173"/>
    </location>
</feature>
<evidence type="ECO:0000313" key="11">
    <source>
        <dbReference type="EMBL" id="EYU45714.1"/>
    </source>
</evidence>
<evidence type="ECO:0000256" key="2">
    <source>
        <dbReference type="ARBA" id="ARBA00012483"/>
    </source>
</evidence>
<evidence type="ECO:0000256" key="9">
    <source>
        <dbReference type="SAM" id="Phobius"/>
    </source>
</evidence>
<evidence type="ECO:0000256" key="8">
    <source>
        <dbReference type="PROSITE-ProRule" id="PRU00175"/>
    </source>
</evidence>
<dbReference type="PANTHER" id="PTHR14155:SF627">
    <property type="entry name" value="OS06G0192800 PROTEIN"/>
    <property type="match status" value="1"/>
</dbReference>
<keyword evidence="5" id="KW-0833">Ubl conjugation pathway</keyword>
<keyword evidence="6" id="KW-0862">Zinc</keyword>
<gene>
    <name evidence="11" type="ORF">MIMGU_mgv1a012786mg</name>
</gene>